<dbReference type="AlphaFoldDB" id="A0A1I8A9W7"/>
<evidence type="ECO:0000313" key="2">
    <source>
        <dbReference type="Proteomes" id="UP000095287"/>
    </source>
</evidence>
<proteinExistence type="predicted"/>
<accession>A0A1I8A9W7</accession>
<feature type="region of interest" description="Disordered" evidence="1">
    <location>
        <begin position="1"/>
        <end position="21"/>
    </location>
</feature>
<evidence type="ECO:0000313" key="3">
    <source>
        <dbReference type="WBParaSite" id="L893_g34033.t1"/>
    </source>
</evidence>
<keyword evidence="2" id="KW-1185">Reference proteome</keyword>
<organism evidence="2 3">
    <name type="scientific">Steinernema glaseri</name>
    <dbReference type="NCBI Taxonomy" id="37863"/>
    <lineage>
        <taxon>Eukaryota</taxon>
        <taxon>Metazoa</taxon>
        <taxon>Ecdysozoa</taxon>
        <taxon>Nematoda</taxon>
        <taxon>Chromadorea</taxon>
        <taxon>Rhabditida</taxon>
        <taxon>Tylenchina</taxon>
        <taxon>Panagrolaimomorpha</taxon>
        <taxon>Strongyloidoidea</taxon>
        <taxon>Steinernematidae</taxon>
        <taxon>Steinernema</taxon>
    </lineage>
</organism>
<name>A0A1I8A9W7_9BILA</name>
<sequence>MKLTATEGSDYSNTNHNRGFYSIDSRLGTTLKQKNRSAGYPFLADDHTQVNFEKSMGPSLLTEQEEKQSSCP</sequence>
<dbReference type="Proteomes" id="UP000095287">
    <property type="component" value="Unplaced"/>
</dbReference>
<reference evidence="3" key="1">
    <citation type="submission" date="2016-11" db="UniProtKB">
        <authorList>
            <consortium name="WormBaseParasite"/>
        </authorList>
    </citation>
    <scope>IDENTIFICATION</scope>
</reference>
<dbReference type="WBParaSite" id="L893_g34033.t1">
    <property type="protein sequence ID" value="L893_g34033.t1"/>
    <property type="gene ID" value="L893_g34033"/>
</dbReference>
<feature type="compositionally biased region" description="Polar residues" evidence="1">
    <location>
        <begin position="1"/>
        <end position="17"/>
    </location>
</feature>
<evidence type="ECO:0000256" key="1">
    <source>
        <dbReference type="SAM" id="MobiDB-lite"/>
    </source>
</evidence>
<protein>
    <submittedName>
        <fullName evidence="3">Ovule protein</fullName>
    </submittedName>
</protein>